<name>A0A8S3SBA7_MYTED</name>
<gene>
    <name evidence="2" type="ORF">MEDL_31317</name>
</gene>
<dbReference type="PANTHER" id="PTHR22767:SF3">
    <property type="entry name" value="N-ALPHA-ACETYLTRANSFERASE 25, NATB AUXILIARY SUBUNIT"/>
    <property type="match status" value="1"/>
</dbReference>
<reference evidence="2" key="1">
    <citation type="submission" date="2021-03" db="EMBL/GenBank/DDBJ databases">
        <authorList>
            <person name="Bekaert M."/>
        </authorList>
    </citation>
    <scope>NUCLEOTIDE SEQUENCE</scope>
</reference>
<dbReference type="Gene3D" id="1.25.40.1040">
    <property type="match status" value="1"/>
</dbReference>
<organism evidence="2 3">
    <name type="scientific">Mytilus edulis</name>
    <name type="common">Blue mussel</name>
    <dbReference type="NCBI Taxonomy" id="6550"/>
    <lineage>
        <taxon>Eukaryota</taxon>
        <taxon>Metazoa</taxon>
        <taxon>Spiralia</taxon>
        <taxon>Lophotrochozoa</taxon>
        <taxon>Mollusca</taxon>
        <taxon>Bivalvia</taxon>
        <taxon>Autobranchia</taxon>
        <taxon>Pteriomorphia</taxon>
        <taxon>Mytilida</taxon>
        <taxon>Mytiloidea</taxon>
        <taxon>Mytilidae</taxon>
        <taxon>Mytilinae</taxon>
        <taxon>Mytilus</taxon>
    </lineage>
</organism>
<dbReference type="Proteomes" id="UP000683360">
    <property type="component" value="Unassembled WGS sequence"/>
</dbReference>
<dbReference type="AlphaFoldDB" id="A0A8S3SBA7"/>
<dbReference type="Pfam" id="PF09797">
    <property type="entry name" value="NatB_MDM20"/>
    <property type="match status" value="1"/>
</dbReference>
<accession>A0A8S3SBA7</accession>
<evidence type="ECO:0000256" key="1">
    <source>
        <dbReference type="ARBA" id="ARBA00006298"/>
    </source>
</evidence>
<dbReference type="PANTHER" id="PTHR22767">
    <property type="entry name" value="N-TERMINAL ACETYLTRANSFERASE-RELATED"/>
    <property type="match status" value="1"/>
</dbReference>
<dbReference type="GO" id="GO:0031416">
    <property type="term" value="C:NatB complex"/>
    <property type="evidence" value="ECO:0007669"/>
    <property type="project" value="TreeGrafter"/>
</dbReference>
<dbReference type="OrthoDB" id="1874341at2759"/>
<dbReference type="InterPro" id="IPR019183">
    <property type="entry name" value="NAA25_NatB_aux_su"/>
</dbReference>
<keyword evidence="3" id="KW-1185">Reference proteome</keyword>
<evidence type="ECO:0000313" key="3">
    <source>
        <dbReference type="Proteomes" id="UP000683360"/>
    </source>
</evidence>
<comment type="similarity">
    <text evidence="1">Belongs to the MDM20/NAA25 family.</text>
</comment>
<dbReference type="EMBL" id="CAJPWZ010001554">
    <property type="protein sequence ID" value="CAG2217623.1"/>
    <property type="molecule type" value="Genomic_DNA"/>
</dbReference>
<comment type="caution">
    <text evidence="2">The sequence shown here is derived from an EMBL/GenBank/DDBJ whole genome shotgun (WGS) entry which is preliminary data.</text>
</comment>
<sequence>MASRSHVDVNERRLRPIYDCLDNGNNKKAVQEADKVLKKQKDLQCAKILKALALLRLGRHDDSSNLLDEVHAQHPVDEATLQAMCICYRETYKLEAIVDMYENAHKLKPDNEEILSALFMAYVRMGNYKKQQQTAMSLHRLQPQKNPYYFWAIMSIVMQSHTDKRLGAIMFLPLADRMTKKYVEEGKINAEAEVQLYLIILELMEKYEETLNLLKGPLGEKLTSELLYQETREAELYTKLERWPEANAAYKKLIKEYPDHWINWQNYISSCIKLESTDWTPLENDDSYSEVHYTSEMALTFIQEILTWQADNRLLRGPYLARLELIKVLRQTGSSKPLSVSPLPLMIEYYELFGDKFCCVEDLTIYTDLLSEEEGQQLIDTLSETLDMCKTSDITFASNVKQMQRHVTICKLKRNLGIFHRQPIEHRLVLTKEFLSRHLHGLDFGKDLLATDVQFSDSYLLLAVHLLVDIWEETEDTKYLWQGIVQLEKGMKKSISNFQIKVLLMRLYCIMGVYGPCHTLYESLEVKHIMNDTLGHTIFNHIGRLGHFMAACATYGSMLKFFAVNHKETAEYLIASYKYGSFNKINEFVKFRNRLQNSIQYISAQVESMLLDMGMETSKHQKTELMVSYMALAPDKVIFVCSRQHIMYISRKDPYEDLCDNRDLSLMRAWACPVKCNIKEAEEYSFKEEKAWIQVRDLSLRILGACVILGQQSVGNINNRNGVDHEKVRPMNEVLEDLIKQFKDHLTNIQDFSKPYKYPTQGPYPTKLSSYLSDNHSQIFTQMVDTVVYVYKLQEEGFDSKDDEQEEKLKSCVPNILEGLLSKHRCSLVQSENDNKCVNPKVLENLVFLAETLSHVVILTGVCHRILKPLKSSFNKKSKKKKDASPVTMPSIFENYNQHLTALETVAKDLHQAVLDIDPVFLSIDLSNLSLTEPLTVDEEDAAIEKDMWKKVEKSYQVSAWEVTEFLHNKMQYLNDLKL</sequence>
<dbReference type="SUPFAM" id="SSF48452">
    <property type="entry name" value="TPR-like"/>
    <property type="match status" value="1"/>
</dbReference>
<proteinExistence type="inferred from homology"/>
<protein>
    <submittedName>
        <fullName evidence="2">NAA25</fullName>
    </submittedName>
</protein>
<evidence type="ECO:0000313" key="2">
    <source>
        <dbReference type="EMBL" id="CAG2217623.1"/>
    </source>
</evidence>
<dbReference type="InterPro" id="IPR011990">
    <property type="entry name" value="TPR-like_helical_dom_sf"/>
</dbReference>